<comment type="similarity">
    <text evidence="3 9">Belongs to the glycosyl hydrolase 47 family.</text>
</comment>
<feature type="compositionally biased region" description="Polar residues" evidence="10">
    <location>
        <begin position="872"/>
        <end position="882"/>
    </location>
</feature>
<dbReference type="GO" id="GO:0004571">
    <property type="term" value="F:mannosyl-oligosaccharide 1,2-alpha-mannosidase activity"/>
    <property type="evidence" value="ECO:0007669"/>
    <property type="project" value="InterPro"/>
</dbReference>
<dbReference type="InterPro" id="IPR001382">
    <property type="entry name" value="Glyco_hydro_47"/>
</dbReference>
<feature type="compositionally biased region" description="Pro residues" evidence="10">
    <location>
        <begin position="71"/>
        <end position="80"/>
    </location>
</feature>
<dbReference type="AlphaFoldDB" id="A0A2N3N415"/>
<feature type="signal peptide" evidence="11">
    <location>
        <begin position="1"/>
        <end position="27"/>
    </location>
</feature>
<comment type="caution">
    <text evidence="12">The sequence shown here is derived from an EMBL/GenBank/DDBJ whole genome shotgun (WGS) entry which is preliminary data.</text>
</comment>
<feature type="region of interest" description="Disordered" evidence="10">
    <location>
        <begin position="442"/>
        <end position="496"/>
    </location>
</feature>
<dbReference type="GO" id="GO:0016020">
    <property type="term" value="C:membrane"/>
    <property type="evidence" value="ECO:0007669"/>
    <property type="project" value="InterPro"/>
</dbReference>
<dbReference type="VEuPathDB" id="FungiDB:jhhlp_005769"/>
<dbReference type="InParanoid" id="A0A2N3N415"/>
<feature type="compositionally biased region" description="Basic and acidic residues" evidence="10">
    <location>
        <begin position="795"/>
        <end position="817"/>
    </location>
</feature>
<dbReference type="PRINTS" id="PR00747">
    <property type="entry name" value="GLYHDRLASE47"/>
</dbReference>
<dbReference type="PANTHER" id="PTHR11742">
    <property type="entry name" value="MANNOSYL-OLIGOSACCHARIDE ALPHA-1,2-MANNOSIDASE-RELATED"/>
    <property type="match status" value="1"/>
</dbReference>
<keyword evidence="7" id="KW-0106">Calcium</keyword>
<keyword evidence="7" id="KW-0479">Metal-binding</keyword>
<dbReference type="Gene3D" id="1.50.10.10">
    <property type="match status" value="3"/>
</dbReference>
<evidence type="ECO:0000313" key="13">
    <source>
        <dbReference type="Proteomes" id="UP000233524"/>
    </source>
</evidence>
<sequence>MLPRRRYRLLLFVAAIIVFLFYRAAHSDWDPTEYTGFGQHTAHYPSYFDSDRNPLHKPPGHEAQAALGKGDPPPPHPPPQFEDAADEPKPAVEDEPPTVKIPTLKPGDKEGDDIALPTKPASLNSISISDTAKPTVTTSLVPWYEELAPGKHTTPPASPTTTSYPHWQKFKENFPISAEDLILLPTGTPKAIPKIQFDFPEEQPAAKEKREGRLAEIKAEMQRAWNGYRTYAWMHDELSPVTKFYRDPFCGWAATLVDSLDTLWIMGMKEEFDEAAHAVKKIDFTYSTQRMDIPVFETVIRYLGGLLAAYDVSGGHDGKYQMLLEKAEELAEILYGAFDTPNRMPILYYQWRPEAVAQPRRASIVNTAEVGSLVMEFTHLAQLSGKQKYYDAVARITNAFEGLQRNGTAIQGIFPEMLDANGCNRTATDLKRQAELQAQNEANGGTELSGGAAAWPRQDSHGIPTVNLGDTVVGTSFAPPAGTDEEGRAKNESENAAAGLTKRGFREANADRNVDATDDGDGVAIPVNNFNPWDPMNMIDLDCVQQAPLVPTSYGYQSYSMGGSQDSTYEYFPKTYLLLGGLEPKYRNMHEKTVAAVKRWLLYRPMTKDSRDILFSAKLTTNGVPEVDARREYEVTHLTCFLGGMFGLGAKIFNSDQDLDIAKKLTDGCVWAYESMPSGIMPEGSIVVPCDNFKSCPWNETAWFQALDPMWEYRDQQVADYLENKKAAEAHQKLVESQLELQKQRAELSETQGASTAIDDDRPVHLPPPEVPAEGVAREKTLYEIEMENSGDAAPKMREDEEQPAKAEPAKPEETYRYPRPAPGTPAKEALRKRDDVGSLATPRQEDTAQDFNIAERPTGTVASPEAAAPQPGSNVGSSGTLGQIPIEFEEDPNKPPTHLEYVKTKLENEKIPPGFARIPHKHYILRPEAIESVWYMYRITGDPSWQEKGWRMWKSIIEAVRTDVGHSAIHDVLMKQSPLKDSMESFWLAETLKYFYLLFATPDVVSLDEWVLNTEAHPFRRPKA</sequence>
<gene>
    <name evidence="12" type="ORF">jhhlp_005769</name>
</gene>
<comment type="pathway">
    <text evidence="2">Protein modification; protein glycosylation.</text>
</comment>
<evidence type="ECO:0000256" key="10">
    <source>
        <dbReference type="SAM" id="MobiDB-lite"/>
    </source>
</evidence>
<dbReference type="GO" id="GO:0036503">
    <property type="term" value="P:ERAD pathway"/>
    <property type="evidence" value="ECO:0007669"/>
    <property type="project" value="UniProtKB-ARBA"/>
</dbReference>
<dbReference type="EMBL" id="NLAX01000701">
    <property type="protein sequence ID" value="PKS07169.1"/>
    <property type="molecule type" value="Genomic_DNA"/>
</dbReference>
<dbReference type="STRING" id="41688.A0A2N3N415"/>
<evidence type="ECO:0000256" key="3">
    <source>
        <dbReference type="ARBA" id="ARBA00007658"/>
    </source>
</evidence>
<feature type="active site" evidence="6">
    <location>
        <position position="566"/>
    </location>
</feature>
<feature type="active site" description="Proton donor" evidence="6">
    <location>
        <position position="297"/>
    </location>
</feature>
<dbReference type="PANTHER" id="PTHR11742:SF103">
    <property type="entry name" value="ENDOPLASMIC RETICULUM MANNOSIDASE MNL2-RELATED"/>
    <property type="match status" value="1"/>
</dbReference>
<comment type="cofactor">
    <cofactor evidence="1 7">
        <name>Ca(2+)</name>
        <dbReference type="ChEBI" id="CHEBI:29108"/>
    </cofactor>
</comment>
<keyword evidence="5 8" id="KW-1015">Disulfide bond</keyword>
<dbReference type="InterPro" id="IPR036026">
    <property type="entry name" value="Seven-hairpin_glycosidases"/>
</dbReference>
<dbReference type="InterPro" id="IPR012341">
    <property type="entry name" value="6hp_glycosidase-like_sf"/>
</dbReference>
<dbReference type="GO" id="GO:0005975">
    <property type="term" value="P:carbohydrate metabolic process"/>
    <property type="evidence" value="ECO:0007669"/>
    <property type="project" value="InterPro"/>
</dbReference>
<reference evidence="12 13" key="1">
    <citation type="journal article" date="2017" name="G3 (Bethesda)">
        <title>First Draft Genome Sequence of the Pathogenic Fungus Lomentospora prolificans (Formerly Scedosporium prolificans).</title>
        <authorList>
            <person name="Luo R."/>
            <person name="Zimin A."/>
            <person name="Workman R."/>
            <person name="Fan Y."/>
            <person name="Pertea G."/>
            <person name="Grossman N."/>
            <person name="Wear M.P."/>
            <person name="Jia B."/>
            <person name="Miller H."/>
            <person name="Casadevall A."/>
            <person name="Timp W."/>
            <person name="Zhang S.X."/>
            <person name="Salzberg S.L."/>
        </authorList>
    </citation>
    <scope>NUCLEOTIDE SEQUENCE [LARGE SCALE GENOMIC DNA]</scope>
    <source>
        <strain evidence="12 13">JHH-5317</strain>
    </source>
</reference>
<dbReference type="InterPro" id="IPR050749">
    <property type="entry name" value="Glycosyl_Hydrolase_47"/>
</dbReference>
<protein>
    <recommendedName>
        <fullName evidence="9">alpha-1,2-Mannosidase</fullName>
        <ecNumber evidence="9">3.2.1.-</ecNumber>
    </recommendedName>
</protein>
<dbReference type="OrthoDB" id="8118055at2759"/>
<dbReference type="Pfam" id="PF01532">
    <property type="entry name" value="Glyco_hydro_47"/>
    <property type="match status" value="1"/>
</dbReference>
<evidence type="ECO:0000256" key="7">
    <source>
        <dbReference type="PIRSR" id="PIRSR601382-2"/>
    </source>
</evidence>
<feature type="active site" description="Proton donor" evidence="6">
    <location>
        <position position="683"/>
    </location>
</feature>
<evidence type="ECO:0000256" key="6">
    <source>
        <dbReference type="PIRSR" id="PIRSR601382-1"/>
    </source>
</evidence>
<evidence type="ECO:0000256" key="5">
    <source>
        <dbReference type="ARBA" id="ARBA00023157"/>
    </source>
</evidence>
<keyword evidence="9" id="KW-0326">Glycosidase</keyword>
<dbReference type="UniPathway" id="UPA00378"/>
<evidence type="ECO:0000256" key="11">
    <source>
        <dbReference type="SAM" id="SignalP"/>
    </source>
</evidence>
<feature type="active site" evidence="6">
    <location>
        <position position="929"/>
    </location>
</feature>
<evidence type="ECO:0000256" key="9">
    <source>
        <dbReference type="RuleBase" id="RU361193"/>
    </source>
</evidence>
<feature type="chain" id="PRO_5014723277" description="alpha-1,2-Mannosidase" evidence="11">
    <location>
        <begin position="28"/>
        <end position="1025"/>
    </location>
</feature>
<dbReference type="EC" id="3.2.1.-" evidence="9"/>
<evidence type="ECO:0000313" key="12">
    <source>
        <dbReference type="EMBL" id="PKS07169.1"/>
    </source>
</evidence>
<feature type="region of interest" description="Disordered" evidence="10">
    <location>
        <begin position="48"/>
        <end position="114"/>
    </location>
</feature>
<feature type="binding site" evidence="7">
    <location>
        <position position="1015"/>
    </location>
    <ligand>
        <name>Ca(2+)</name>
        <dbReference type="ChEBI" id="CHEBI:29108"/>
    </ligand>
</feature>
<dbReference type="GO" id="GO:0005509">
    <property type="term" value="F:calcium ion binding"/>
    <property type="evidence" value="ECO:0007669"/>
    <property type="project" value="InterPro"/>
</dbReference>
<evidence type="ECO:0000256" key="4">
    <source>
        <dbReference type="ARBA" id="ARBA00022801"/>
    </source>
</evidence>
<accession>A0A2N3N415</accession>
<evidence type="ECO:0000256" key="8">
    <source>
        <dbReference type="PIRSR" id="PIRSR601382-3"/>
    </source>
</evidence>
<feature type="region of interest" description="Disordered" evidence="10">
    <location>
        <begin position="744"/>
        <end position="896"/>
    </location>
</feature>
<evidence type="ECO:0000256" key="1">
    <source>
        <dbReference type="ARBA" id="ARBA00001913"/>
    </source>
</evidence>
<feature type="disulfide bond" evidence="8">
    <location>
        <begin position="640"/>
        <end position="669"/>
    </location>
</feature>
<dbReference type="SUPFAM" id="SSF48225">
    <property type="entry name" value="Seven-hairpin glycosidases"/>
    <property type="match status" value="1"/>
</dbReference>
<keyword evidence="4 9" id="KW-0378">Hydrolase</keyword>
<evidence type="ECO:0000256" key="2">
    <source>
        <dbReference type="ARBA" id="ARBA00004922"/>
    </source>
</evidence>
<dbReference type="GO" id="GO:0005783">
    <property type="term" value="C:endoplasmic reticulum"/>
    <property type="evidence" value="ECO:0007669"/>
    <property type="project" value="TreeGrafter"/>
</dbReference>
<organism evidence="12 13">
    <name type="scientific">Lomentospora prolificans</name>
    <dbReference type="NCBI Taxonomy" id="41688"/>
    <lineage>
        <taxon>Eukaryota</taxon>
        <taxon>Fungi</taxon>
        <taxon>Dikarya</taxon>
        <taxon>Ascomycota</taxon>
        <taxon>Pezizomycotina</taxon>
        <taxon>Sordariomycetes</taxon>
        <taxon>Hypocreomycetidae</taxon>
        <taxon>Microascales</taxon>
        <taxon>Microascaceae</taxon>
        <taxon>Lomentospora</taxon>
    </lineage>
</organism>
<proteinExistence type="inferred from homology"/>
<name>A0A2N3N415_9PEZI</name>
<keyword evidence="11" id="KW-0732">Signal</keyword>
<keyword evidence="13" id="KW-1185">Reference proteome</keyword>
<dbReference type="Proteomes" id="UP000233524">
    <property type="component" value="Unassembled WGS sequence"/>
</dbReference>